<feature type="signal peptide" evidence="4">
    <location>
        <begin position="1"/>
        <end position="19"/>
    </location>
</feature>
<evidence type="ECO:0000259" key="5">
    <source>
        <dbReference type="Pfam" id="PF25001"/>
    </source>
</evidence>
<comment type="subcellular location">
    <subcellularLocation>
        <location evidence="1">Secreted</location>
    </subcellularLocation>
</comment>
<feature type="compositionally biased region" description="Low complexity" evidence="3">
    <location>
        <begin position="121"/>
        <end position="137"/>
    </location>
</feature>
<proteinExistence type="evidence at transcript level"/>
<sequence length="291" mass="33311">MIALTCFLIVINAFYPNDAQQVVTTEKKANVVYTLIGHYNYLRKGQGNDVARIFLPQQSSVIGGSRTKPLPGMEGSSTVVTNRINSITNYDYNQPWTPPLRKEALCSEYRAELVEKAMVKPTEAPTTTTTERPTTTRSSKKIVSKRPTKATTTKSPSKKSASKGGKNEGKNHDIYFSSKTTYEHVMKILNGTTLSKVDKKIYSNADYYLHHFKMNILVLVSNINDYSKIKECFRDFVQTIHSYRDYMIQYYDSCKAHYEQTCSNNALIYFQDSLHELQYRTHDCVSRRINN</sequence>
<dbReference type="Pfam" id="PF25001">
    <property type="entry name" value="Aegyptin_C"/>
    <property type="match status" value="1"/>
</dbReference>
<evidence type="ECO:0000313" key="6">
    <source>
        <dbReference type="EMBL" id="JAA93877.1"/>
    </source>
</evidence>
<evidence type="ECO:0000256" key="2">
    <source>
        <dbReference type="ARBA" id="ARBA00022525"/>
    </source>
</evidence>
<keyword evidence="2" id="KW-0964">Secreted</keyword>
<evidence type="ECO:0000256" key="4">
    <source>
        <dbReference type="SAM" id="SignalP"/>
    </source>
</evidence>
<accession>T1E2U5</accession>
<organism evidence="6">
    <name type="scientific">Psorophora albipes</name>
    <dbReference type="NCBI Taxonomy" id="869069"/>
    <lineage>
        <taxon>Eukaryota</taxon>
        <taxon>Metazoa</taxon>
        <taxon>Ecdysozoa</taxon>
        <taxon>Arthropoda</taxon>
        <taxon>Hexapoda</taxon>
        <taxon>Insecta</taxon>
        <taxon>Pterygota</taxon>
        <taxon>Neoptera</taxon>
        <taxon>Endopterygota</taxon>
        <taxon>Diptera</taxon>
        <taxon>Nematocera</taxon>
        <taxon>Culicoidea</taxon>
        <taxon>Culicidae</taxon>
        <taxon>Culicinae</taxon>
        <taxon>Aedini</taxon>
        <taxon>Psorophora</taxon>
    </lineage>
</organism>
<name>T1E2U5_9DIPT</name>
<dbReference type="GO" id="GO:0005576">
    <property type="term" value="C:extracellular region"/>
    <property type="evidence" value="ECO:0007669"/>
    <property type="project" value="UniProtKB-SubCell"/>
</dbReference>
<dbReference type="InterPro" id="IPR056799">
    <property type="entry name" value="ALL3/gSG7_salivary-like_helix"/>
</dbReference>
<reference evidence="6" key="1">
    <citation type="journal article" date="2013" name="BMC Genomics">
        <title>A deep insight into the sialotranscriptome of the mosquito, Psorophora albipes.</title>
        <authorList>
            <person name="Chagas A.C."/>
            <person name="Calvo E."/>
            <person name="Rios-Velasquez C.M."/>
            <person name="Pessoa F.A."/>
            <person name="Medeiros J.F."/>
            <person name="Ribeiro J.M."/>
        </authorList>
    </citation>
    <scope>NUCLEOTIDE SEQUENCE</scope>
</reference>
<keyword evidence="4" id="KW-0732">Signal</keyword>
<protein>
    <submittedName>
        <fullName evidence="6">Putative 30 kDa salivary gland allergen/aegyptin</fullName>
    </submittedName>
</protein>
<dbReference type="EMBL" id="GALA01000975">
    <property type="protein sequence ID" value="JAA93877.1"/>
    <property type="molecule type" value="mRNA"/>
</dbReference>
<dbReference type="AlphaFoldDB" id="T1E2U5"/>
<feature type="compositionally biased region" description="Basic residues" evidence="3">
    <location>
        <begin position="138"/>
        <end position="148"/>
    </location>
</feature>
<feature type="region of interest" description="Disordered" evidence="3">
    <location>
        <begin position="117"/>
        <end position="172"/>
    </location>
</feature>
<feature type="domain" description="Aegyptin/gSG7 salivary protein-like four-helix bundle" evidence="5">
    <location>
        <begin position="177"/>
        <end position="285"/>
    </location>
</feature>
<evidence type="ECO:0000256" key="3">
    <source>
        <dbReference type="SAM" id="MobiDB-lite"/>
    </source>
</evidence>
<evidence type="ECO:0000256" key="1">
    <source>
        <dbReference type="ARBA" id="ARBA00004613"/>
    </source>
</evidence>
<feature type="chain" id="PRO_5004575199" evidence="4">
    <location>
        <begin position="20"/>
        <end position="291"/>
    </location>
</feature>